<dbReference type="PANTHER" id="PTHR36445:SF1">
    <property type="entry name" value="GTP CYCLOHYDROLASE MPTA"/>
    <property type="match status" value="1"/>
</dbReference>
<organism evidence="2 3">
    <name type="scientific">Rosistilla oblonga</name>
    <dbReference type="NCBI Taxonomy" id="2527990"/>
    <lineage>
        <taxon>Bacteria</taxon>
        <taxon>Pseudomonadati</taxon>
        <taxon>Planctomycetota</taxon>
        <taxon>Planctomycetia</taxon>
        <taxon>Pirellulales</taxon>
        <taxon>Pirellulaceae</taxon>
        <taxon>Rosistilla</taxon>
    </lineage>
</organism>
<proteinExistence type="predicted"/>
<evidence type="ECO:0000313" key="3">
    <source>
        <dbReference type="Proteomes" id="UP000316770"/>
    </source>
</evidence>
<gene>
    <name evidence="2" type="primary">folE2</name>
    <name evidence="2" type="ORF">Mal33_51050</name>
</gene>
<sequence length="141" mass="15806">MLCGKGALACFMPKARLPQAKGWCDRCGGGDEPLSIHPRRVFRGGSRLVHDVFGTARGTVYTGKPDAHHRRPCLLSRNYLKTTRVLANVPSYDNPCFVEDSVRDLAMSLKSDPRISWCRCGSENFESLHQHNAFAQIEMRT</sequence>
<name>A0A518J166_9BACT</name>
<keyword evidence="3" id="KW-1185">Reference proteome</keyword>
<dbReference type="InterPro" id="IPR003801">
    <property type="entry name" value="GTP_cyclohydrolase_FolE2/MptA"/>
</dbReference>
<dbReference type="PANTHER" id="PTHR36445">
    <property type="entry name" value="GTP CYCLOHYDROLASE MPTA"/>
    <property type="match status" value="1"/>
</dbReference>
<dbReference type="AlphaFoldDB" id="A0A518J166"/>
<protein>
    <submittedName>
        <fullName evidence="2">GTP cyclohydrolase FolE2</fullName>
        <ecNumber evidence="2">3.5.4.16</ecNumber>
    </submittedName>
</protein>
<dbReference type="Pfam" id="PF02649">
    <property type="entry name" value="GCHY-1"/>
    <property type="match status" value="1"/>
</dbReference>
<evidence type="ECO:0000313" key="2">
    <source>
        <dbReference type="EMBL" id="QDV59080.1"/>
    </source>
</evidence>
<evidence type="ECO:0000256" key="1">
    <source>
        <dbReference type="ARBA" id="ARBA00022801"/>
    </source>
</evidence>
<dbReference type="Gene3D" id="3.10.270.10">
    <property type="entry name" value="Urate Oxidase"/>
    <property type="match status" value="1"/>
</dbReference>
<dbReference type="GO" id="GO:0003934">
    <property type="term" value="F:GTP cyclohydrolase I activity"/>
    <property type="evidence" value="ECO:0007669"/>
    <property type="project" value="UniProtKB-EC"/>
</dbReference>
<dbReference type="EC" id="3.5.4.16" evidence="2"/>
<dbReference type="RefSeq" id="WP_145290159.1">
    <property type="nucleotide sequence ID" value="NZ_CP036318.1"/>
</dbReference>
<keyword evidence="1 2" id="KW-0378">Hydrolase</keyword>
<dbReference type="Proteomes" id="UP000316770">
    <property type="component" value="Chromosome"/>
</dbReference>
<dbReference type="EMBL" id="CP036318">
    <property type="protein sequence ID" value="QDV59080.1"/>
    <property type="molecule type" value="Genomic_DNA"/>
</dbReference>
<reference evidence="2 3" key="1">
    <citation type="submission" date="2019-02" db="EMBL/GenBank/DDBJ databases">
        <title>Deep-cultivation of Planctomycetes and their phenomic and genomic characterization uncovers novel biology.</title>
        <authorList>
            <person name="Wiegand S."/>
            <person name="Jogler M."/>
            <person name="Boedeker C."/>
            <person name="Pinto D."/>
            <person name="Vollmers J."/>
            <person name="Rivas-Marin E."/>
            <person name="Kohn T."/>
            <person name="Peeters S.H."/>
            <person name="Heuer A."/>
            <person name="Rast P."/>
            <person name="Oberbeckmann S."/>
            <person name="Bunk B."/>
            <person name="Jeske O."/>
            <person name="Meyerdierks A."/>
            <person name="Storesund J.E."/>
            <person name="Kallscheuer N."/>
            <person name="Luecker S."/>
            <person name="Lage O.M."/>
            <person name="Pohl T."/>
            <person name="Merkel B.J."/>
            <person name="Hornburger P."/>
            <person name="Mueller R.-W."/>
            <person name="Bruemmer F."/>
            <person name="Labrenz M."/>
            <person name="Spormann A.M."/>
            <person name="Op den Camp H."/>
            <person name="Overmann J."/>
            <person name="Amann R."/>
            <person name="Jetten M.S.M."/>
            <person name="Mascher T."/>
            <person name="Medema M.H."/>
            <person name="Devos D.P."/>
            <person name="Kaster A.-K."/>
            <person name="Ovreas L."/>
            <person name="Rohde M."/>
            <person name="Galperin M.Y."/>
            <person name="Jogler C."/>
        </authorList>
    </citation>
    <scope>NUCLEOTIDE SEQUENCE [LARGE SCALE GENOMIC DNA]</scope>
    <source>
        <strain evidence="2 3">Mal33</strain>
    </source>
</reference>
<accession>A0A518J166</accession>